<dbReference type="EMBL" id="KV921348">
    <property type="protein sequence ID" value="ORE17733.1"/>
    <property type="molecule type" value="Genomic_DNA"/>
</dbReference>
<feature type="domain" description="EH" evidence="2">
    <location>
        <begin position="6"/>
        <end position="89"/>
    </location>
</feature>
<feature type="domain" description="EF-hand" evidence="3">
    <location>
        <begin position="38"/>
        <end position="73"/>
    </location>
</feature>
<dbReference type="InterPro" id="IPR000261">
    <property type="entry name" value="EH_dom"/>
</dbReference>
<dbReference type="Proteomes" id="UP000242381">
    <property type="component" value="Unassembled WGS sequence"/>
</dbReference>
<dbReference type="PANTHER" id="PTHR11216:SF174">
    <property type="entry name" value="GH06923P"/>
    <property type="match status" value="1"/>
</dbReference>
<feature type="region of interest" description="Disordered" evidence="1">
    <location>
        <begin position="361"/>
        <end position="385"/>
    </location>
</feature>
<gene>
    <name evidence="4" type="ORF">BCV71DRAFT_160676</name>
</gene>
<dbReference type="GO" id="GO:0006897">
    <property type="term" value="P:endocytosis"/>
    <property type="evidence" value="ECO:0007669"/>
    <property type="project" value="TreeGrafter"/>
</dbReference>
<dbReference type="GO" id="GO:0016197">
    <property type="term" value="P:endosomal transport"/>
    <property type="evidence" value="ECO:0007669"/>
    <property type="project" value="TreeGrafter"/>
</dbReference>
<protein>
    <submittedName>
        <fullName evidence="4">EF-hand</fullName>
    </submittedName>
</protein>
<dbReference type="SMART" id="SM00027">
    <property type="entry name" value="EH"/>
    <property type="match status" value="2"/>
</dbReference>
<dbReference type="SUPFAM" id="SSF47473">
    <property type="entry name" value="EF-hand"/>
    <property type="match status" value="2"/>
</dbReference>
<evidence type="ECO:0000313" key="4">
    <source>
        <dbReference type="EMBL" id="ORE17733.1"/>
    </source>
</evidence>
<feature type="domain" description="EF-hand" evidence="3">
    <location>
        <begin position="158"/>
        <end position="193"/>
    </location>
</feature>
<dbReference type="CDD" id="cd00052">
    <property type="entry name" value="EH"/>
    <property type="match status" value="2"/>
</dbReference>
<dbReference type="InterPro" id="IPR002048">
    <property type="entry name" value="EF_hand_dom"/>
</dbReference>
<feature type="non-terminal residue" evidence="4">
    <location>
        <position position="1"/>
    </location>
</feature>
<dbReference type="PROSITE" id="PS50222">
    <property type="entry name" value="EF_HAND_2"/>
    <property type="match status" value="2"/>
</dbReference>
<dbReference type="GO" id="GO:0005509">
    <property type="term" value="F:calcium ion binding"/>
    <property type="evidence" value="ECO:0007669"/>
    <property type="project" value="InterPro"/>
</dbReference>
<dbReference type="PANTHER" id="PTHR11216">
    <property type="entry name" value="EH DOMAIN"/>
    <property type="match status" value="1"/>
</dbReference>
<organism evidence="4 5">
    <name type="scientific">Rhizopus microsporus</name>
    <dbReference type="NCBI Taxonomy" id="58291"/>
    <lineage>
        <taxon>Eukaryota</taxon>
        <taxon>Fungi</taxon>
        <taxon>Fungi incertae sedis</taxon>
        <taxon>Mucoromycota</taxon>
        <taxon>Mucoromycotina</taxon>
        <taxon>Mucoromycetes</taxon>
        <taxon>Mucorales</taxon>
        <taxon>Mucorineae</taxon>
        <taxon>Rhizopodaceae</taxon>
        <taxon>Rhizopus</taxon>
    </lineage>
</organism>
<feature type="non-terminal residue" evidence="4">
    <location>
        <position position="385"/>
    </location>
</feature>
<sequence>LITPAERMKYQSIYKAQRPTDFGIQAEAAKNLFLKSKLPNDQLAQIWNLADIRRCGYLNESEFIIAMHYIAKLMDKSMTELPAVLPQSVYLSALGQQSVSSPSSRRASSITSTTSNVEQLVPLQDKARYESYFNKLDRQGRGIIQRSDAFELFKRSKLPDTELVHIWNMVDRDGKQTLNSTQFAAAMHLIHSKLSGQSIMSPTISPPVMTASPQMISQEDNQELAEETNKVNLLQNQIETTKKATRDLQAQKSRIEQSLSALKEKNTDLRHQQEELQSKNESETMQLQQLKETLSNESHTWERVKAEFESAEKNLESLKKQKGEVQNELKQGQNENERLRRSVHNIQMETLRFTKQLDELQEKHKRKQERAAAKKAALEKAETER</sequence>
<evidence type="ECO:0000259" key="2">
    <source>
        <dbReference type="PROSITE" id="PS50031"/>
    </source>
</evidence>
<evidence type="ECO:0000259" key="3">
    <source>
        <dbReference type="PROSITE" id="PS50222"/>
    </source>
</evidence>
<dbReference type="GO" id="GO:0005737">
    <property type="term" value="C:cytoplasm"/>
    <property type="evidence" value="ECO:0007669"/>
    <property type="project" value="TreeGrafter"/>
</dbReference>
<feature type="compositionally biased region" description="Basic and acidic residues" evidence="1">
    <location>
        <begin position="369"/>
        <end position="385"/>
    </location>
</feature>
<name>A0A1X0S093_RHIZD</name>
<feature type="compositionally biased region" description="Basic and acidic residues" evidence="1">
    <location>
        <begin position="262"/>
        <end position="282"/>
    </location>
</feature>
<accession>A0A1X0S093</accession>
<dbReference type="OMA" id="DEHISHN"/>
<dbReference type="AlphaFoldDB" id="A0A1X0S093"/>
<evidence type="ECO:0000313" key="5">
    <source>
        <dbReference type="Proteomes" id="UP000242381"/>
    </source>
</evidence>
<dbReference type="PROSITE" id="PS50031">
    <property type="entry name" value="EH"/>
    <property type="match status" value="2"/>
</dbReference>
<dbReference type="VEuPathDB" id="FungiDB:BCV72DRAFT_335892"/>
<dbReference type="Gene3D" id="1.10.238.10">
    <property type="entry name" value="EF-hand"/>
    <property type="match status" value="2"/>
</dbReference>
<dbReference type="InterPro" id="IPR011992">
    <property type="entry name" value="EF-hand-dom_pair"/>
</dbReference>
<feature type="domain" description="EH" evidence="2">
    <location>
        <begin position="125"/>
        <end position="216"/>
    </location>
</feature>
<feature type="region of interest" description="Disordered" evidence="1">
    <location>
        <begin position="260"/>
        <end position="285"/>
    </location>
</feature>
<dbReference type="Pfam" id="PF12763">
    <property type="entry name" value="EH"/>
    <property type="match status" value="2"/>
</dbReference>
<dbReference type="GO" id="GO:0005886">
    <property type="term" value="C:plasma membrane"/>
    <property type="evidence" value="ECO:0007669"/>
    <property type="project" value="TreeGrafter"/>
</dbReference>
<proteinExistence type="predicted"/>
<reference evidence="4 5" key="1">
    <citation type="journal article" date="2016" name="Proc. Natl. Acad. Sci. U.S.A.">
        <title>Lipid metabolic changes in an early divergent fungus govern the establishment of a mutualistic symbiosis with endobacteria.</title>
        <authorList>
            <person name="Lastovetsky O.A."/>
            <person name="Gaspar M.L."/>
            <person name="Mondo S.J."/>
            <person name="LaButti K.M."/>
            <person name="Sandor L."/>
            <person name="Grigoriev I.V."/>
            <person name="Henry S.A."/>
            <person name="Pawlowska T.E."/>
        </authorList>
    </citation>
    <scope>NUCLEOTIDE SEQUENCE [LARGE SCALE GENOMIC DNA]</scope>
    <source>
        <strain evidence="4 5">ATCC 11559</strain>
    </source>
</reference>
<evidence type="ECO:0000256" key="1">
    <source>
        <dbReference type="SAM" id="MobiDB-lite"/>
    </source>
</evidence>